<accession>A0A0F4KS37</accession>
<dbReference type="PATRIC" id="fig|1684.4.peg.1427"/>
<proteinExistence type="predicted"/>
<sequence length="72" mass="8486">MDALRFTNMTGDDQKIPEDLIRERAPRDCACTRRDNIHEDLIDGYPSRHPLIEKLMKPNAWSGIRWMMRTGE</sequence>
<comment type="caution">
    <text evidence="1">The sequence shown here is derived from an EMBL/GenBank/DDBJ whole genome shotgun (WGS) entry which is preliminary data.</text>
</comment>
<evidence type="ECO:0000313" key="2">
    <source>
        <dbReference type="Proteomes" id="UP000033648"/>
    </source>
</evidence>
<dbReference type="EMBL" id="JWME01000012">
    <property type="protein sequence ID" value="KJY49467.1"/>
    <property type="molecule type" value="Genomic_DNA"/>
</dbReference>
<reference evidence="1 2" key="1">
    <citation type="submission" date="2014-12" db="EMBL/GenBank/DDBJ databases">
        <title>Comparative genomics of the lactic acid bacteria isolated from the honey bee gut.</title>
        <authorList>
            <person name="Ellegaard K.M."/>
            <person name="Tamarit D."/>
            <person name="Javelind E."/>
            <person name="Olofsson T."/>
            <person name="Andersson S.G."/>
            <person name="Vasquez A."/>
        </authorList>
    </citation>
    <scope>NUCLEOTIDE SEQUENCE [LARGE SCALE GENOMIC DNA]</scope>
    <source>
        <strain evidence="1 2">Bin2</strain>
    </source>
</reference>
<name>A0A0F4KS37_9BIFI</name>
<organism evidence="1 2">
    <name type="scientific">Bifidobacterium asteroides</name>
    <dbReference type="NCBI Taxonomy" id="1684"/>
    <lineage>
        <taxon>Bacteria</taxon>
        <taxon>Bacillati</taxon>
        <taxon>Actinomycetota</taxon>
        <taxon>Actinomycetes</taxon>
        <taxon>Bifidobacteriales</taxon>
        <taxon>Bifidobacteriaceae</taxon>
        <taxon>Bifidobacterium</taxon>
    </lineage>
</organism>
<evidence type="ECO:0000313" key="1">
    <source>
        <dbReference type="EMBL" id="KJY49467.1"/>
    </source>
</evidence>
<dbReference type="Proteomes" id="UP000033648">
    <property type="component" value="Unassembled WGS sequence"/>
</dbReference>
<protein>
    <submittedName>
        <fullName evidence="1">Uncharacterized protein</fullName>
    </submittedName>
</protein>
<gene>
    <name evidence="1" type="ORF">JF69_13320</name>
</gene>
<dbReference type="AlphaFoldDB" id="A0A0F4KS37"/>